<protein>
    <recommendedName>
        <fullName evidence="1">Calcineurin-like phosphoesterase domain-containing protein</fullName>
    </recommendedName>
</protein>
<evidence type="ECO:0000259" key="1">
    <source>
        <dbReference type="Pfam" id="PF00149"/>
    </source>
</evidence>
<dbReference type="PANTHER" id="PTHR47474:SF1">
    <property type="entry name" value="TYROSINE-PROTEIN PHOSPHATASE RLPH2"/>
    <property type="match status" value="1"/>
</dbReference>
<sequence>MAEPTKPRLVCCIGDIHGFPTKLQNLWSNLESSIGTADFNTALIIFLGDYCDRGPNTREVIDFLISLPSKYPHQTHVFLSGNHDFAFAAFLGLVPQPPDGSEFAEAWKEYEENEEREGWYKGEGSYTSSIAGGYSFCSSSSGGDIHGFPTKLQNLWSNLESSIGTADFNTALIIFLGDYCDRGPNTREVIDFLISLPSKYPHQTHVFLSGNHDFAFAAFLGLVPQPPDGSEFAEAWKEYEENEEREGWYKGEGYENMHLQGRRWSGKIKAKFNVAKGMDYKGSIYDAAPTFESYGVPHGSADLVRAVPDEHKKFLADMVWVHEEDDVCIETGDGIKHCKLIAVHAGLVSNQDVKEQLKFLKAKDTRVPKVDSLSGRKNVWDMPKELSETPTIVVSGHHGKLHIEGLRLVIDEGGGYEHKPVAAIVLPSMKIVRDTDDSLAT</sequence>
<gene>
    <name evidence="2" type="ORF">G4B88_030967</name>
</gene>
<feature type="domain" description="Calcineurin-like phosphoesterase" evidence="1">
    <location>
        <begin position="10"/>
        <end position="116"/>
    </location>
</feature>
<dbReference type="InterPro" id="IPR029052">
    <property type="entry name" value="Metallo-depent_PP-like"/>
</dbReference>
<feature type="domain" description="Calcineurin-like phosphoesterase" evidence="1">
    <location>
        <begin position="143"/>
        <end position="261"/>
    </location>
</feature>
<dbReference type="SUPFAM" id="SSF56300">
    <property type="entry name" value="Metallo-dependent phosphatases"/>
    <property type="match status" value="2"/>
</dbReference>
<proteinExistence type="predicted"/>
<dbReference type="PANTHER" id="PTHR47474">
    <property type="entry name" value="TYROSINE-PROTEIN PHOSPHATASE RLPH2"/>
    <property type="match status" value="1"/>
</dbReference>
<comment type="caution">
    <text evidence="2">The sequence shown here is derived from an EMBL/GenBank/DDBJ whole genome shotgun (WGS) entry which is preliminary data.</text>
</comment>
<accession>A0A7J6GMG1</accession>
<dbReference type="EMBL" id="JAATIQ010000094">
    <property type="protein sequence ID" value="KAF4384071.1"/>
    <property type="molecule type" value="Genomic_DNA"/>
</dbReference>
<dbReference type="GO" id="GO:0016787">
    <property type="term" value="F:hydrolase activity"/>
    <property type="evidence" value="ECO:0007669"/>
    <property type="project" value="InterPro"/>
</dbReference>
<dbReference type="InterPro" id="IPR004843">
    <property type="entry name" value="Calcineurin-like_PHP"/>
</dbReference>
<organism evidence="2 3">
    <name type="scientific">Cannabis sativa</name>
    <name type="common">Hemp</name>
    <name type="synonym">Marijuana</name>
    <dbReference type="NCBI Taxonomy" id="3483"/>
    <lineage>
        <taxon>Eukaryota</taxon>
        <taxon>Viridiplantae</taxon>
        <taxon>Streptophyta</taxon>
        <taxon>Embryophyta</taxon>
        <taxon>Tracheophyta</taxon>
        <taxon>Spermatophyta</taxon>
        <taxon>Magnoliopsida</taxon>
        <taxon>eudicotyledons</taxon>
        <taxon>Gunneridae</taxon>
        <taxon>Pentapetalae</taxon>
        <taxon>rosids</taxon>
        <taxon>fabids</taxon>
        <taxon>Rosales</taxon>
        <taxon>Cannabaceae</taxon>
        <taxon>Cannabis</taxon>
    </lineage>
</organism>
<keyword evidence="3" id="KW-1185">Reference proteome</keyword>
<evidence type="ECO:0000313" key="2">
    <source>
        <dbReference type="EMBL" id="KAF4384071.1"/>
    </source>
</evidence>
<dbReference type="AlphaFoldDB" id="A0A7J6GMG1"/>
<dbReference type="Pfam" id="PF00149">
    <property type="entry name" value="Metallophos"/>
    <property type="match status" value="2"/>
</dbReference>
<name>A0A7J6GMG1_CANSA</name>
<reference evidence="2 3" key="1">
    <citation type="journal article" date="2020" name="bioRxiv">
        <title>Sequence and annotation of 42 cannabis genomes reveals extensive copy number variation in cannabinoid synthesis and pathogen resistance genes.</title>
        <authorList>
            <person name="Mckernan K.J."/>
            <person name="Helbert Y."/>
            <person name="Kane L.T."/>
            <person name="Ebling H."/>
            <person name="Zhang L."/>
            <person name="Liu B."/>
            <person name="Eaton Z."/>
            <person name="Mclaughlin S."/>
            <person name="Kingan S."/>
            <person name="Baybayan P."/>
            <person name="Concepcion G."/>
            <person name="Jordan M."/>
            <person name="Riva A."/>
            <person name="Barbazuk W."/>
            <person name="Harkins T."/>
        </authorList>
    </citation>
    <scope>NUCLEOTIDE SEQUENCE [LARGE SCALE GENOMIC DNA]</scope>
    <source>
        <strain evidence="3">cv. Jamaican Lion 4</strain>
        <tissue evidence="2">Leaf</tissue>
    </source>
</reference>
<dbReference type="Proteomes" id="UP000583929">
    <property type="component" value="Unassembled WGS sequence"/>
</dbReference>
<evidence type="ECO:0000313" key="3">
    <source>
        <dbReference type="Proteomes" id="UP000583929"/>
    </source>
</evidence>
<dbReference type="Gene3D" id="3.60.21.10">
    <property type="match status" value="2"/>
</dbReference>